<name>A0A7J6LF70_PEROL</name>
<evidence type="ECO:0000313" key="2">
    <source>
        <dbReference type="EMBL" id="KAF4654869.1"/>
    </source>
</evidence>
<reference evidence="4 5" key="1">
    <citation type="submission" date="2020-04" db="EMBL/GenBank/DDBJ databases">
        <title>Perkinsus olseni comparative genomics.</title>
        <authorList>
            <person name="Bogema D.R."/>
        </authorList>
    </citation>
    <scope>NUCLEOTIDE SEQUENCE [LARGE SCALE GENOMIC DNA]</scope>
    <source>
        <strain evidence="2">ATCC PRA-179</strain>
        <strain evidence="3">ATCC PRA-31</strain>
    </source>
</reference>
<feature type="compositionally biased region" description="Basic and acidic residues" evidence="1">
    <location>
        <begin position="240"/>
        <end position="261"/>
    </location>
</feature>
<proteinExistence type="predicted"/>
<dbReference type="EMBL" id="JABANN010000499">
    <property type="protein sequence ID" value="KAF4657895.1"/>
    <property type="molecule type" value="Genomic_DNA"/>
</dbReference>
<accession>A0A7J6LF70</accession>
<feature type="region of interest" description="Disordered" evidence="1">
    <location>
        <begin position="159"/>
        <end position="184"/>
    </location>
</feature>
<feature type="region of interest" description="Disordered" evidence="1">
    <location>
        <begin position="474"/>
        <end position="501"/>
    </location>
</feature>
<organism evidence="3 5">
    <name type="scientific">Perkinsus olseni</name>
    <name type="common">Perkinsus atlanticus</name>
    <dbReference type="NCBI Taxonomy" id="32597"/>
    <lineage>
        <taxon>Eukaryota</taxon>
        <taxon>Sar</taxon>
        <taxon>Alveolata</taxon>
        <taxon>Perkinsozoa</taxon>
        <taxon>Perkinsea</taxon>
        <taxon>Perkinsida</taxon>
        <taxon>Perkinsidae</taxon>
        <taxon>Perkinsus</taxon>
    </lineage>
</organism>
<feature type="compositionally biased region" description="Basic and acidic residues" evidence="1">
    <location>
        <begin position="169"/>
        <end position="184"/>
    </location>
</feature>
<comment type="caution">
    <text evidence="3">The sequence shown here is derived from an EMBL/GenBank/DDBJ whole genome shotgun (WGS) entry which is preliminary data.</text>
</comment>
<feature type="region of interest" description="Disordered" evidence="1">
    <location>
        <begin position="234"/>
        <end position="275"/>
    </location>
</feature>
<evidence type="ECO:0000313" key="3">
    <source>
        <dbReference type="EMBL" id="KAF4657895.1"/>
    </source>
</evidence>
<evidence type="ECO:0000313" key="4">
    <source>
        <dbReference type="Proteomes" id="UP000570595"/>
    </source>
</evidence>
<dbReference type="Proteomes" id="UP000572268">
    <property type="component" value="Unassembled WGS sequence"/>
</dbReference>
<protein>
    <submittedName>
        <fullName evidence="3">Uncharacterized protein</fullName>
    </submittedName>
</protein>
<dbReference type="Proteomes" id="UP000570595">
    <property type="component" value="Unassembled WGS sequence"/>
</dbReference>
<evidence type="ECO:0000256" key="1">
    <source>
        <dbReference type="SAM" id="MobiDB-lite"/>
    </source>
</evidence>
<dbReference type="OrthoDB" id="10382429at2759"/>
<sequence>MAFVRTKKGIWDGIYEPSASVLNVLGKITAAQTKGHNASIKDLSTEELVDIMEESFLSVREEGPVKRRTLRNMPNPPYDSVIMSLPVEGYSVSPGDNPAPEVGEDPIPTLAGLNAQSPFITLKSKLADEEQLLLMNEGKDELENKMNFLVRKSEDLSLLVEEDPPAQGGKDKKGAAAEGEVKEGKSDVEMEVLLPRFTITLTGTPKKGSPAEGHEGETYVEEVVVGAKLSGRLTRGKPYVSEEERERLEEERLAKEKEDKKNKKGKGKKGAAAVPEEPPMIREYSWEVDNRGGVAIDDVMEDAPPGEEGTPPAVPMTDLWEYMNSWVELTGSNPESWEIIFVRTRPVKELTESQEGQPGVEEDDSQEKWESCGTSLARITLPGVLDTLERDEDDVMEALAVLCGVDVARLRPISLGVRENRSFVNFRISSDGNCPDKFLRSSEDLLSRMEQELGGDPMKEGTVIEFLRKLRLTDEDDEDDTDTRPSDNDDESETSGSPKGSFYLTRKSTFTFETQSTFQQAVVAAVEVNDYSRGRPVSVEGVLTRLGNLGVVGGGMMTCRVGHGVSVRTMDELRKDVEELRRAGKEGNPVCAKYEDMRWRRCDWCDREPLFFEYRCIVSYHAKDVVQQGGKLASSVRLADTIDDGFVQTALRGSLRNPRVRGQTIRYELGVKEDLMMLLHVSSSQLSIIGREFLPDHNCVQLQLYLHRGMENIEVCPYALVHDLSRMAIVWKQRLMNSQGEGEQKEEDALEVVDGEEQASSKFSRVARELMRGSKEQQQEKLLVLDKHFAVGDEEDDEEIPLPVVVDEILAVSVHDVLESGEPLMESGVASKQPVSGRVFGGDAKEAIREDYLRGCISWLSQMKGLESRRNSSVRASSVDIGREMLAMLLGEGQEDSKE</sequence>
<dbReference type="EMBL" id="JABAHT010000504">
    <property type="protein sequence ID" value="KAF4654869.1"/>
    <property type="molecule type" value="Genomic_DNA"/>
</dbReference>
<feature type="region of interest" description="Disordered" evidence="1">
    <location>
        <begin position="350"/>
        <end position="369"/>
    </location>
</feature>
<dbReference type="AlphaFoldDB" id="A0A7J6LF70"/>
<evidence type="ECO:0000313" key="5">
    <source>
        <dbReference type="Proteomes" id="UP000572268"/>
    </source>
</evidence>
<gene>
    <name evidence="3" type="ORF">FOL46_007177</name>
    <name evidence="2" type="ORF">FOZ61_007983</name>
</gene>